<dbReference type="PANTHER" id="PTHR33751:SF9">
    <property type="entry name" value="CYTOCHROME C4"/>
    <property type="match status" value="1"/>
</dbReference>
<dbReference type="OrthoDB" id="8526831at2"/>
<dbReference type="EMBL" id="RKQL01000001">
    <property type="protein sequence ID" value="RPE72821.1"/>
    <property type="molecule type" value="Genomic_DNA"/>
</dbReference>
<dbReference type="GO" id="GO:0009055">
    <property type="term" value="F:electron transfer activity"/>
    <property type="evidence" value="ECO:0007669"/>
    <property type="project" value="InterPro"/>
</dbReference>
<evidence type="ECO:0000313" key="3">
    <source>
        <dbReference type="EMBL" id="RPE72821.1"/>
    </source>
</evidence>
<keyword evidence="1" id="KW-0813">Transport</keyword>
<comment type="caution">
    <text evidence="3">The sequence shown here is derived from an EMBL/GenBank/DDBJ whole genome shotgun (WGS) entry which is preliminary data.</text>
</comment>
<dbReference type="GO" id="GO:0020037">
    <property type="term" value="F:heme binding"/>
    <property type="evidence" value="ECO:0007669"/>
    <property type="project" value="InterPro"/>
</dbReference>
<evidence type="ECO:0000256" key="2">
    <source>
        <dbReference type="ARBA" id="ARBA00022982"/>
    </source>
</evidence>
<dbReference type="InterPro" id="IPR036909">
    <property type="entry name" value="Cyt_c-like_dom_sf"/>
</dbReference>
<evidence type="ECO:0000256" key="1">
    <source>
        <dbReference type="ARBA" id="ARBA00022448"/>
    </source>
</evidence>
<dbReference type="RefSeq" id="WP_124220166.1">
    <property type="nucleotide sequence ID" value="NZ_RKQL01000001.1"/>
</dbReference>
<organism evidence="3 4">
    <name type="scientific">Tibeticola sediminis</name>
    <dbReference type="NCBI Taxonomy" id="1917811"/>
    <lineage>
        <taxon>Bacteria</taxon>
        <taxon>Pseudomonadati</taxon>
        <taxon>Pseudomonadota</taxon>
        <taxon>Betaproteobacteria</taxon>
        <taxon>Burkholderiales</taxon>
        <taxon>Comamonadaceae</taxon>
        <taxon>Tibeticola</taxon>
    </lineage>
</organism>
<dbReference type="SUPFAM" id="SSF46626">
    <property type="entry name" value="Cytochrome c"/>
    <property type="match status" value="1"/>
</dbReference>
<dbReference type="AlphaFoldDB" id="A0A3N4UYX5"/>
<keyword evidence="2" id="KW-0249">Electron transport</keyword>
<evidence type="ECO:0000313" key="4">
    <source>
        <dbReference type="Proteomes" id="UP000272193"/>
    </source>
</evidence>
<accession>A0A3N4UYX5</accession>
<dbReference type="Proteomes" id="UP000272193">
    <property type="component" value="Unassembled WGS sequence"/>
</dbReference>
<gene>
    <name evidence="3" type="ORF">EDC62_0527</name>
</gene>
<dbReference type="Gene3D" id="1.10.760.10">
    <property type="entry name" value="Cytochrome c-like domain"/>
    <property type="match status" value="1"/>
</dbReference>
<proteinExistence type="predicted"/>
<name>A0A3N4UYX5_9BURK</name>
<keyword evidence="4" id="KW-1185">Reference proteome</keyword>
<sequence>MTYLFSLPPARLPLRDVAAWSLAVALGATLMASLSVKALAQTAPGAGPAVAPVAAANPAAAAPPPPAPSPALNPKPVPAAIMAHSCAACHGTNGQLGDEYFKPLAGMPVQQFVRTMVDFREGKRSATLMGHVAKGFTDADLKAMGEFFAAQKPSNPAAAGQGAK</sequence>
<dbReference type="InterPro" id="IPR050597">
    <property type="entry name" value="Cytochrome_c_Oxidase_Subunit"/>
</dbReference>
<reference evidence="3 4" key="1">
    <citation type="submission" date="2018-11" db="EMBL/GenBank/DDBJ databases">
        <title>Genomic Encyclopedia of Type Strains, Phase IV (KMG-IV): sequencing the most valuable type-strain genomes for metagenomic binning, comparative biology and taxonomic classification.</title>
        <authorList>
            <person name="Goeker M."/>
        </authorList>
    </citation>
    <scope>NUCLEOTIDE SEQUENCE [LARGE SCALE GENOMIC DNA]</scope>
    <source>
        <strain evidence="3 4">DSM 101684</strain>
    </source>
</reference>
<dbReference type="PANTHER" id="PTHR33751">
    <property type="entry name" value="CBB3-TYPE CYTOCHROME C OXIDASE SUBUNIT FIXP"/>
    <property type="match status" value="1"/>
</dbReference>
<protein>
    <submittedName>
        <fullName evidence="3">Sulfide dehydrogenase cytochrome subunit</fullName>
    </submittedName>
</protein>